<reference evidence="2" key="1">
    <citation type="submission" date="2024-06" db="EMBL/GenBank/DDBJ databases">
        <authorList>
            <person name="Dussert Y."/>
            <person name="Peccoud J."/>
            <person name="Pigeault R."/>
        </authorList>
    </citation>
    <scope>NUCLEOTIDE SEQUENCE</scope>
    <source>
        <strain evidence="2">WArc</strain>
    </source>
</reference>
<evidence type="ECO:0000256" key="1">
    <source>
        <dbReference type="SAM" id="MobiDB-lite"/>
    </source>
</evidence>
<organism evidence="2">
    <name type="scientific">Wolbachia endosymbiont of Armadillidium arcangelii</name>
    <dbReference type="NCBI Taxonomy" id="3158571"/>
    <lineage>
        <taxon>Bacteria</taxon>
        <taxon>Pseudomonadati</taxon>
        <taxon>Pseudomonadota</taxon>
        <taxon>Alphaproteobacteria</taxon>
        <taxon>Rickettsiales</taxon>
        <taxon>Anaplasmataceae</taxon>
        <taxon>Wolbachieae</taxon>
        <taxon>Wolbachia</taxon>
    </lineage>
</organism>
<evidence type="ECO:0000313" key="2">
    <source>
        <dbReference type="EMBL" id="XBS66832.1"/>
    </source>
</evidence>
<sequence length="494" mass="56044">MPNTSEINQELVKAFNSILRFSDAVVTNCTVEVKSVKRSLFPSKENHIVLSFDKNMDINQRKKYLSNMKEKVIERFCPDETILDDCFYTKFFPFNFDQVNLTKDNKLLVPMGKKVVSNLKFLLANELARYATSTIIKEEDLNLDDVDDNIVDEVFDKGSYLYGAECHKKSLQDSFVEFLSSRIIDYENGPKKTKDFLQEKGNYVYIKKSVFDNPELIKDIVKDEVSVICRCFQVPSAENKMNETLKFAVVDLIRKALPHLPINSMWHTSHKESKDEFSILAPIVDCGNYIEFLNEKEINHINNEVFGGKEVLRDLKNDIAERGLPTYGVRQIYAIDFANPDIAYCVMDKIIESSVINKDHQLSIDPARVPKLSPPLDSPLPKTLPQEREDRDSGIETTPPKPKGSAACSSSDSSPEKDSTSLIKRFSMKRQSPKRKQPESTDISDGMKKNNRDSGGVHFLESSGKSCPSPDSKLESSTTESRARVPVGERDFSE</sequence>
<feature type="compositionally biased region" description="Basic residues" evidence="1">
    <location>
        <begin position="426"/>
        <end position="435"/>
    </location>
</feature>
<feature type="region of interest" description="Disordered" evidence="1">
    <location>
        <begin position="366"/>
        <end position="494"/>
    </location>
</feature>
<dbReference type="RefSeq" id="WP_349967310.1">
    <property type="nucleotide sequence ID" value="NZ_CP157942.1"/>
</dbReference>
<feature type="compositionally biased region" description="Basic and acidic residues" evidence="1">
    <location>
        <begin position="385"/>
        <end position="394"/>
    </location>
</feature>
<gene>
    <name evidence="2" type="ORF">ABLO99_06460</name>
</gene>
<proteinExistence type="predicted"/>
<accession>A0AAU7Q120</accession>
<dbReference type="EMBL" id="CP157942">
    <property type="protein sequence ID" value="XBS66832.1"/>
    <property type="molecule type" value="Genomic_DNA"/>
</dbReference>
<feature type="compositionally biased region" description="Basic and acidic residues" evidence="1">
    <location>
        <begin position="481"/>
        <end position="494"/>
    </location>
</feature>
<protein>
    <submittedName>
        <fullName evidence="2">Uncharacterized protein</fullName>
    </submittedName>
</protein>
<name>A0AAU7Q120_9RICK</name>
<dbReference type="AlphaFoldDB" id="A0AAU7Q120"/>